<feature type="region of interest" description="Disordered" evidence="1">
    <location>
        <begin position="1"/>
        <end position="80"/>
    </location>
</feature>
<protein>
    <submittedName>
        <fullName evidence="3">Uncharacterized protein</fullName>
    </submittedName>
</protein>
<proteinExistence type="predicted"/>
<keyword evidence="2" id="KW-0472">Membrane</keyword>
<evidence type="ECO:0000313" key="3">
    <source>
        <dbReference type="EMBL" id="KIR49351.1"/>
    </source>
</evidence>
<organism evidence="3">
    <name type="scientific">Cryptococcus bacillisporus CA1280</name>
    <dbReference type="NCBI Taxonomy" id="1296109"/>
    <lineage>
        <taxon>Eukaryota</taxon>
        <taxon>Fungi</taxon>
        <taxon>Dikarya</taxon>
        <taxon>Basidiomycota</taxon>
        <taxon>Agaricomycotina</taxon>
        <taxon>Tremellomycetes</taxon>
        <taxon>Tremellales</taxon>
        <taxon>Cryptococcaceae</taxon>
        <taxon>Cryptococcus</taxon>
        <taxon>Cryptococcus gattii species complex</taxon>
    </lineage>
</organism>
<dbReference type="EMBL" id="KN847975">
    <property type="protein sequence ID" value="KIR49351.1"/>
    <property type="molecule type" value="Genomic_DNA"/>
</dbReference>
<dbReference type="AlphaFoldDB" id="A0A0D0VQA8"/>
<keyword evidence="2" id="KW-0812">Transmembrane</keyword>
<reference evidence="3" key="1">
    <citation type="submission" date="2015-01" db="EMBL/GenBank/DDBJ databases">
        <title>The Genome Sequence of Cryptococcus gattii CA1280.</title>
        <authorList>
            <consortium name="The Broad Institute Genomics Platform"/>
            <person name="Cuomo C."/>
            <person name="Litvintseva A."/>
            <person name="Chen Y."/>
            <person name="Heitman J."/>
            <person name="Sun S."/>
            <person name="Springer D."/>
            <person name="Dromer F."/>
            <person name="Young S."/>
            <person name="Zeng Q."/>
            <person name="Gargeya S."/>
            <person name="Abouelleil A."/>
            <person name="Alvarado L."/>
            <person name="Chapman S.B."/>
            <person name="Gainer-Dewar J."/>
            <person name="Goldberg J."/>
            <person name="Griggs A."/>
            <person name="Gujja S."/>
            <person name="Hansen M."/>
            <person name="Howarth C."/>
            <person name="Imamovic A."/>
            <person name="Larimer J."/>
            <person name="Murphy C."/>
            <person name="Naylor J."/>
            <person name="Pearson M."/>
            <person name="Priest M."/>
            <person name="Roberts A."/>
            <person name="Saif S."/>
            <person name="Shea T."/>
            <person name="Sykes S."/>
            <person name="Wortman J."/>
            <person name="Nusbaum C."/>
            <person name="Birren B."/>
        </authorList>
    </citation>
    <scope>NUCLEOTIDE SEQUENCE [LARGE SCALE GENOMIC DNA]</scope>
    <source>
        <strain evidence="3">CA1280</strain>
    </source>
</reference>
<feature type="compositionally biased region" description="Basic and acidic residues" evidence="1">
    <location>
        <begin position="1"/>
        <end position="12"/>
    </location>
</feature>
<feature type="transmembrane region" description="Helical" evidence="2">
    <location>
        <begin position="176"/>
        <end position="196"/>
    </location>
</feature>
<feature type="transmembrane region" description="Helical" evidence="2">
    <location>
        <begin position="268"/>
        <end position="288"/>
    </location>
</feature>
<name>A0A0D0VQA8_CRYGA</name>
<dbReference type="OrthoDB" id="3264366at2759"/>
<evidence type="ECO:0000256" key="2">
    <source>
        <dbReference type="SAM" id="Phobius"/>
    </source>
</evidence>
<keyword evidence="2" id="KW-1133">Transmembrane helix</keyword>
<dbReference type="HOGENOM" id="CLU_936957_0_0_1"/>
<gene>
    <name evidence="3" type="ORF">I312_01506</name>
</gene>
<feature type="compositionally biased region" description="Polar residues" evidence="1">
    <location>
        <begin position="32"/>
        <end position="43"/>
    </location>
</feature>
<accession>A0A0D0VQA8</accession>
<sequence length="297" mass="32145">MRVRRNSSDAEPRPSTALFDAEELSHPIIPPSNANLSRVSTPLHSRHTSRTSLPLDRDNHDSRERTRPSSPSPSLDRQAKFVSHKSNLSLEGEGLSPLVIQGETRVEPTFGSTVILRHSDEMSRSEGEEEEYDEMGHVRGDSLSTHHSPRESGDYNLNGTKGTADKAGVILGIHNVFLVLPQFIVTVLSSVIFWLMEPSKSLPTHHPGSVPVPDTNATAAAVIANFSVPEDVASATMEVAGQVAKRVVELVSREGVDVDVSSPDAVGLIFRIGGVSAAVGGWICWRLARDWARGQGI</sequence>
<evidence type="ECO:0000256" key="1">
    <source>
        <dbReference type="SAM" id="MobiDB-lite"/>
    </source>
</evidence>
<feature type="compositionally biased region" description="Basic and acidic residues" evidence="1">
    <location>
        <begin position="55"/>
        <end position="67"/>
    </location>
</feature>